<keyword evidence="2" id="KW-0238">DNA-binding</keyword>
<dbReference type="SMART" id="SM00342">
    <property type="entry name" value="HTH_ARAC"/>
    <property type="match status" value="1"/>
</dbReference>
<evidence type="ECO:0000259" key="4">
    <source>
        <dbReference type="PROSITE" id="PS01124"/>
    </source>
</evidence>
<comment type="caution">
    <text evidence="5">The sequence shown here is derived from an EMBL/GenBank/DDBJ whole genome shotgun (WGS) entry which is preliminary data.</text>
</comment>
<dbReference type="Gene3D" id="1.10.10.60">
    <property type="entry name" value="Homeodomain-like"/>
    <property type="match status" value="1"/>
</dbReference>
<dbReference type="InterPro" id="IPR018062">
    <property type="entry name" value="HTH_AraC-typ_CS"/>
</dbReference>
<keyword evidence="1" id="KW-0805">Transcription regulation</keyword>
<dbReference type="InterPro" id="IPR050204">
    <property type="entry name" value="AraC_XylS_family_regulators"/>
</dbReference>
<dbReference type="PROSITE" id="PS00041">
    <property type="entry name" value="HTH_ARAC_FAMILY_1"/>
    <property type="match status" value="1"/>
</dbReference>
<sequence>MEAPDGVVTLVLGFNNPVHVRDAAGGDLDERQFDGINSRSLLVGLSTNARIGTHNGKVDGVEVLLQPWAAFRLFGVAMHEVADSVADPEEVLGLRARRLAEALAPLSGWAERFALLDSVLSGWAAEGPTGSPRVAWAWNQLLRTDGMLPIHQLTEQTGWCSRQLNNRFREQIGLPPKTAARVLRLRRALRLLAAEFPLADIATRCGFSDQAHLNREFKSMIGCTPRQFLLIRESSVVSPADSVERIPGEATSVLLNI</sequence>
<dbReference type="PROSITE" id="PS01124">
    <property type="entry name" value="HTH_ARAC_FAMILY_2"/>
    <property type="match status" value="1"/>
</dbReference>
<dbReference type="PANTHER" id="PTHR46796">
    <property type="entry name" value="HTH-TYPE TRANSCRIPTIONAL ACTIVATOR RHAS-RELATED"/>
    <property type="match status" value="1"/>
</dbReference>
<dbReference type="SUPFAM" id="SSF46689">
    <property type="entry name" value="Homeodomain-like"/>
    <property type="match status" value="1"/>
</dbReference>
<protein>
    <submittedName>
        <fullName evidence="5">AraC family transcriptional regulator</fullName>
    </submittedName>
</protein>
<reference evidence="5 6" key="1">
    <citation type="journal article" date="2019" name="Int. J. Syst. Evol. Microbiol.">
        <title>The Global Catalogue of Microorganisms (GCM) 10K type strain sequencing project: providing services to taxonomists for standard genome sequencing and annotation.</title>
        <authorList>
            <consortium name="The Broad Institute Genomics Platform"/>
            <consortium name="The Broad Institute Genome Sequencing Center for Infectious Disease"/>
            <person name="Wu L."/>
            <person name="Ma J."/>
        </authorList>
    </citation>
    <scope>NUCLEOTIDE SEQUENCE [LARGE SCALE GENOMIC DNA]</scope>
    <source>
        <strain evidence="5 6">JCM 15313</strain>
    </source>
</reference>
<evidence type="ECO:0000256" key="1">
    <source>
        <dbReference type="ARBA" id="ARBA00023015"/>
    </source>
</evidence>
<organism evidence="5 6">
    <name type="scientific">Nocardiopsis rhodophaea</name>
    <dbReference type="NCBI Taxonomy" id="280238"/>
    <lineage>
        <taxon>Bacteria</taxon>
        <taxon>Bacillati</taxon>
        <taxon>Actinomycetota</taxon>
        <taxon>Actinomycetes</taxon>
        <taxon>Streptosporangiales</taxon>
        <taxon>Nocardiopsidaceae</taxon>
        <taxon>Nocardiopsis</taxon>
    </lineage>
</organism>
<dbReference type="Pfam" id="PF12833">
    <property type="entry name" value="HTH_18"/>
    <property type="match status" value="1"/>
</dbReference>
<evidence type="ECO:0000256" key="3">
    <source>
        <dbReference type="ARBA" id="ARBA00023163"/>
    </source>
</evidence>
<evidence type="ECO:0000313" key="6">
    <source>
        <dbReference type="Proteomes" id="UP001501585"/>
    </source>
</evidence>
<gene>
    <name evidence="5" type="ORF">GCM10009799_14480</name>
</gene>
<dbReference type="InterPro" id="IPR018060">
    <property type="entry name" value="HTH_AraC"/>
</dbReference>
<keyword evidence="3" id="KW-0804">Transcription</keyword>
<dbReference type="PANTHER" id="PTHR46796:SF15">
    <property type="entry name" value="BLL1074 PROTEIN"/>
    <property type="match status" value="1"/>
</dbReference>
<keyword evidence="6" id="KW-1185">Reference proteome</keyword>
<dbReference type="InterPro" id="IPR009057">
    <property type="entry name" value="Homeodomain-like_sf"/>
</dbReference>
<accession>A0ABN2SQH2</accession>
<dbReference type="EMBL" id="BAAAPC010000005">
    <property type="protein sequence ID" value="GAA1989809.1"/>
    <property type="molecule type" value="Genomic_DNA"/>
</dbReference>
<proteinExistence type="predicted"/>
<evidence type="ECO:0000256" key="2">
    <source>
        <dbReference type="ARBA" id="ARBA00023125"/>
    </source>
</evidence>
<dbReference type="Proteomes" id="UP001501585">
    <property type="component" value="Unassembled WGS sequence"/>
</dbReference>
<evidence type="ECO:0000313" key="5">
    <source>
        <dbReference type="EMBL" id="GAA1989809.1"/>
    </source>
</evidence>
<feature type="domain" description="HTH araC/xylS-type" evidence="4">
    <location>
        <begin position="131"/>
        <end position="231"/>
    </location>
</feature>
<name>A0ABN2SQH2_9ACTN</name>